<evidence type="ECO:0000313" key="1">
    <source>
        <dbReference type="EMBL" id="MCL6739708.1"/>
    </source>
</evidence>
<reference evidence="1" key="1">
    <citation type="submission" date="2022-05" db="EMBL/GenBank/DDBJ databases">
        <authorList>
            <person name="Jo J.-H."/>
            <person name="Im W.-T."/>
        </authorList>
    </citation>
    <scope>NUCLEOTIDE SEQUENCE</scope>
    <source>
        <strain evidence="1">RB56-2</strain>
    </source>
</reference>
<proteinExistence type="predicted"/>
<keyword evidence="2" id="KW-1185">Reference proteome</keyword>
<protein>
    <recommendedName>
        <fullName evidence="3">PepSY domain-containing protein</fullName>
    </recommendedName>
</protein>
<sequence>MKLLVGGLALLLTAAAPVPSQNWKLTPTGWGPAKIGMTRAQVSKALKTRLEGEPIDDEGTCLELVGADDALPGLLFLFEENKLSRISAIEPSAVATPRGVHVGSTADEVRKAYGAGIKSEPHHYEDPPAEYLTYWLDPGRRGVRFETDNHGRVDSIHAGTSSIQYVEGCA</sequence>
<name>A0ABT0S5T6_9SPHN</name>
<dbReference type="Proteomes" id="UP001165383">
    <property type="component" value="Unassembled WGS sequence"/>
</dbReference>
<dbReference type="RefSeq" id="WP_249914186.1">
    <property type="nucleotide sequence ID" value="NZ_JAMGBB010000001.1"/>
</dbReference>
<evidence type="ECO:0000313" key="2">
    <source>
        <dbReference type="Proteomes" id="UP001165383"/>
    </source>
</evidence>
<gene>
    <name evidence="1" type="ORF">LZ518_00935</name>
</gene>
<comment type="caution">
    <text evidence="1">The sequence shown here is derived from an EMBL/GenBank/DDBJ whole genome shotgun (WGS) entry which is preliminary data.</text>
</comment>
<organism evidence="1 2">
    <name type="scientific">Sphingomonas brevis</name>
    <dbReference type="NCBI Taxonomy" id="2908206"/>
    <lineage>
        <taxon>Bacteria</taxon>
        <taxon>Pseudomonadati</taxon>
        <taxon>Pseudomonadota</taxon>
        <taxon>Alphaproteobacteria</taxon>
        <taxon>Sphingomonadales</taxon>
        <taxon>Sphingomonadaceae</taxon>
        <taxon>Sphingomonas</taxon>
    </lineage>
</organism>
<dbReference type="EMBL" id="JAMGBB010000001">
    <property type="protein sequence ID" value="MCL6739708.1"/>
    <property type="molecule type" value="Genomic_DNA"/>
</dbReference>
<evidence type="ECO:0008006" key="3">
    <source>
        <dbReference type="Google" id="ProtNLM"/>
    </source>
</evidence>
<accession>A0ABT0S5T6</accession>